<dbReference type="InterPro" id="IPR027417">
    <property type="entry name" value="P-loop_NTPase"/>
</dbReference>
<dbReference type="InterPro" id="IPR001114">
    <property type="entry name" value="Adenylosuccinate_synthetase"/>
</dbReference>
<sequence>MAMGAVGPDCRFAIMSLLPFTSQLIADVGISFGDEGKGRLIPEVVEELGGTAARVSTVLKVNGGANSGHTAGGIKLNLLPAGVVEPSVSYLCLGAGVVADPRKIWWETRPLEQKGYAILSRLRIDERTLVSDLTHRLLDLAWEDYRVNVISEEPRGSTGRGITPAYQDEVGQWQICYADFLDTREAYARKLSQRADRALRTIRHVCRVSPDTWSSFFDKLSAAEQRANAEAIEMGVFTKEEFDFTRFRGTEPFTLNLEALIDVYWTAGSTLARNIVEIREIVLGEIAGGRTIIGEFGQSYWLDKRNGFSPNQTASHTYAPEIFESAGVPAQPVHIFGVAKAYDTKVGTHTFLTQMDDAHPLSRILKRIEFGTSTGRQRMVGWYDAVEKGDALRYGGYHDLMINKLDALTFAEDWSGDLQICVAYEDASGRRYAHVPRNEAVRRTLRPVYEKFPGWSEDISGVRHFGDLPANARRYVAAMVRSVIRVAYGDSLPARLPNLRYLGVGPLPSQLIKDVPATSELMKL</sequence>
<evidence type="ECO:0000256" key="5">
    <source>
        <dbReference type="ARBA" id="ARBA00022842"/>
    </source>
</evidence>
<keyword evidence="1 7" id="KW-0436">Ligase</keyword>
<dbReference type="PANTHER" id="PTHR11846:SF0">
    <property type="entry name" value="ADENYLOSUCCINATE SYNTHETASE"/>
    <property type="match status" value="1"/>
</dbReference>
<keyword evidence="2" id="KW-0479">Metal-binding</keyword>
<keyword evidence="5" id="KW-0460">Magnesium</keyword>
<dbReference type="PANTHER" id="PTHR11846">
    <property type="entry name" value="ADENYLOSUCCINATE SYNTHETASE"/>
    <property type="match status" value="1"/>
</dbReference>
<evidence type="ECO:0000256" key="2">
    <source>
        <dbReference type="ARBA" id="ARBA00022723"/>
    </source>
</evidence>
<dbReference type="EMBL" id="MLJW01000064">
    <property type="protein sequence ID" value="OIR03653.1"/>
    <property type="molecule type" value="Genomic_DNA"/>
</dbReference>
<dbReference type="InterPro" id="IPR042111">
    <property type="entry name" value="Adenylosuccinate_synth_dom3"/>
</dbReference>
<dbReference type="SMART" id="SM00788">
    <property type="entry name" value="Adenylsucc_synt"/>
    <property type="match status" value="1"/>
</dbReference>
<proteinExistence type="inferred from homology"/>
<dbReference type="GO" id="GO:0005737">
    <property type="term" value="C:cytoplasm"/>
    <property type="evidence" value="ECO:0007669"/>
    <property type="project" value="TreeGrafter"/>
</dbReference>
<evidence type="ECO:0000256" key="6">
    <source>
        <dbReference type="ARBA" id="ARBA00023134"/>
    </source>
</evidence>
<dbReference type="Gene3D" id="3.90.170.10">
    <property type="entry name" value="Adenylosuccinate Synthetase, subunit A, domain 3"/>
    <property type="match status" value="1"/>
</dbReference>
<protein>
    <submittedName>
        <fullName evidence="7">Adenylosuccinate synthetase</fullName>
        <ecNumber evidence="7">6.3.4.4</ecNumber>
    </submittedName>
</protein>
<reference evidence="7" key="1">
    <citation type="submission" date="2016-10" db="EMBL/GenBank/DDBJ databases">
        <title>Sequence of Gallionella enrichment culture.</title>
        <authorList>
            <person name="Poehlein A."/>
            <person name="Muehling M."/>
            <person name="Daniel R."/>
        </authorList>
    </citation>
    <scope>NUCLEOTIDE SEQUENCE</scope>
</reference>
<dbReference type="GO" id="GO:0004019">
    <property type="term" value="F:adenylosuccinate synthase activity"/>
    <property type="evidence" value="ECO:0007669"/>
    <property type="project" value="UniProtKB-EC"/>
</dbReference>
<evidence type="ECO:0000256" key="4">
    <source>
        <dbReference type="ARBA" id="ARBA00022755"/>
    </source>
</evidence>
<dbReference type="GO" id="GO:0046040">
    <property type="term" value="P:IMP metabolic process"/>
    <property type="evidence" value="ECO:0007669"/>
    <property type="project" value="TreeGrafter"/>
</dbReference>
<dbReference type="Pfam" id="PF00709">
    <property type="entry name" value="Adenylsucc_synt"/>
    <property type="match status" value="2"/>
</dbReference>
<dbReference type="GO" id="GO:0044208">
    <property type="term" value="P:'de novo' AMP biosynthetic process"/>
    <property type="evidence" value="ECO:0007669"/>
    <property type="project" value="TreeGrafter"/>
</dbReference>
<keyword evidence="4" id="KW-0658">Purine biosynthesis</keyword>
<gene>
    <name evidence="7" type="primary">purA_5</name>
    <name evidence="7" type="ORF">GALL_142750</name>
</gene>
<keyword evidence="3" id="KW-0547">Nucleotide-binding</keyword>
<organism evidence="7">
    <name type="scientific">mine drainage metagenome</name>
    <dbReference type="NCBI Taxonomy" id="410659"/>
    <lineage>
        <taxon>unclassified sequences</taxon>
        <taxon>metagenomes</taxon>
        <taxon>ecological metagenomes</taxon>
    </lineage>
</organism>
<dbReference type="AlphaFoldDB" id="A0A1J5SHM7"/>
<keyword evidence="6" id="KW-0342">GTP-binding</keyword>
<dbReference type="Gene3D" id="3.40.440.10">
    <property type="entry name" value="Adenylosuccinate Synthetase, subunit A, domain 1"/>
    <property type="match status" value="1"/>
</dbReference>
<dbReference type="InterPro" id="IPR042109">
    <property type="entry name" value="Adenylosuccinate_synth_dom1"/>
</dbReference>
<dbReference type="SUPFAM" id="SSF52540">
    <property type="entry name" value="P-loop containing nucleoside triphosphate hydrolases"/>
    <property type="match status" value="1"/>
</dbReference>
<dbReference type="HAMAP" id="MF_00011">
    <property type="entry name" value="Adenylosucc_synth"/>
    <property type="match status" value="1"/>
</dbReference>
<evidence type="ECO:0000256" key="1">
    <source>
        <dbReference type="ARBA" id="ARBA00022598"/>
    </source>
</evidence>
<dbReference type="GO" id="GO:0046872">
    <property type="term" value="F:metal ion binding"/>
    <property type="evidence" value="ECO:0007669"/>
    <property type="project" value="UniProtKB-KW"/>
</dbReference>
<evidence type="ECO:0000256" key="3">
    <source>
        <dbReference type="ARBA" id="ARBA00022741"/>
    </source>
</evidence>
<evidence type="ECO:0000313" key="7">
    <source>
        <dbReference type="EMBL" id="OIR03653.1"/>
    </source>
</evidence>
<dbReference type="GO" id="GO:0005525">
    <property type="term" value="F:GTP binding"/>
    <property type="evidence" value="ECO:0007669"/>
    <property type="project" value="UniProtKB-KW"/>
</dbReference>
<dbReference type="EC" id="6.3.4.4" evidence="7"/>
<name>A0A1J5SHM7_9ZZZZ</name>
<comment type="caution">
    <text evidence="7">The sequence shown here is derived from an EMBL/GenBank/DDBJ whole genome shotgun (WGS) entry which is preliminary data.</text>
</comment>
<accession>A0A1J5SHM7</accession>